<dbReference type="Gene3D" id="2.40.50.140">
    <property type="entry name" value="Nucleic acid-binding proteins"/>
    <property type="match status" value="1"/>
</dbReference>
<dbReference type="Pfam" id="PF09371">
    <property type="entry name" value="Tex_N"/>
    <property type="match status" value="1"/>
</dbReference>
<protein>
    <recommendedName>
        <fullName evidence="1">S1 motif domain-containing protein</fullName>
    </recommendedName>
</protein>
<dbReference type="Pfam" id="PF22706">
    <property type="entry name" value="Tex_central_region"/>
    <property type="match status" value="1"/>
</dbReference>
<dbReference type="Pfam" id="PF17674">
    <property type="entry name" value="HHH_9"/>
    <property type="match status" value="1"/>
</dbReference>
<dbReference type="InterPro" id="IPR003029">
    <property type="entry name" value="S1_domain"/>
</dbReference>
<dbReference type="InterPro" id="IPR018974">
    <property type="entry name" value="Tex-like_N"/>
</dbReference>
<dbReference type="Gene3D" id="1.10.3500.10">
    <property type="entry name" value="Tex N-terminal region-like"/>
    <property type="match status" value="1"/>
</dbReference>
<reference evidence="2 3" key="1">
    <citation type="submission" date="2014-02" db="EMBL/GenBank/DDBJ databases">
        <title>Diversity of Thermotogales isolates from hydrothermal vents.</title>
        <authorList>
            <person name="Haverkamp T.H.A."/>
            <person name="Lossouarn J."/>
            <person name="Geslin C."/>
            <person name="Nesbo C.L."/>
        </authorList>
    </citation>
    <scope>NUCLEOTIDE SEQUENCE [LARGE SCALE GENOMIC DNA]</scope>
    <source>
        <strain evidence="2 3">431</strain>
    </source>
</reference>
<dbReference type="SUPFAM" id="SSF50249">
    <property type="entry name" value="Nucleic acid-binding proteins"/>
    <property type="match status" value="1"/>
</dbReference>
<feature type="domain" description="S1 motif" evidence="1">
    <location>
        <begin position="602"/>
        <end position="663"/>
    </location>
</feature>
<dbReference type="InterPro" id="IPR023319">
    <property type="entry name" value="Tex-like_HTH_dom_sf"/>
</dbReference>
<evidence type="ECO:0000259" key="1">
    <source>
        <dbReference type="PROSITE" id="PS50126"/>
    </source>
</evidence>
<dbReference type="InterPro" id="IPR012340">
    <property type="entry name" value="NA-bd_OB-fold"/>
</dbReference>
<evidence type="ECO:0000313" key="3">
    <source>
        <dbReference type="Proteomes" id="UP000185490"/>
    </source>
</evidence>
<keyword evidence="3" id="KW-1185">Reference proteome</keyword>
<dbReference type="Gene3D" id="3.30.420.140">
    <property type="entry name" value="YqgF/RNase H-like domain"/>
    <property type="match status" value="1"/>
</dbReference>
<dbReference type="InterPro" id="IPR010994">
    <property type="entry name" value="RuvA_2-like"/>
</dbReference>
<dbReference type="InterPro" id="IPR055179">
    <property type="entry name" value="Tex-like_central_region"/>
</dbReference>
<dbReference type="Pfam" id="PF00575">
    <property type="entry name" value="S1"/>
    <property type="match status" value="1"/>
</dbReference>
<dbReference type="Proteomes" id="UP000185490">
    <property type="component" value="Chromosome"/>
</dbReference>
<dbReference type="InterPro" id="IPR037027">
    <property type="entry name" value="YqgF/RNaseH-like_dom_sf"/>
</dbReference>
<dbReference type="Pfam" id="PF16921">
    <property type="entry name" value="Tex_YqgF"/>
    <property type="match status" value="1"/>
</dbReference>
<sequence>MLMEHIIAKELEIKSWQVKNAIELLKENTIHFVSRYRKDQTGGLNEIQLRKIEKRYKYLRNVEQLKIKILKILEKDGVLTPQLKKKIEHTFTLNELEDIYLPFKKRKKTKADIAIENGLLPLAEKSTKGTINLELVNEKEKIIEGITDILAQKFSHNDIVRKKLEIFLIKYGYVKCKKKVKKKTKYDMYDNFTKKLSLLHPHNILSINRGEKEGALKVKLYLPEKFKEDIFNLMNWNKNEIVEKGLKKGWKILFSSIEKRVRKILTEKAEERSIKVFSKNLKQLLLTPPLKNTRILAIDPGNKTGCKIVALDELGNPLEHAVIYPTAPYFDTKNSEKKILKMLQNHKLKLIVIGNGTASRETQQFIAKTIKKYNLKTKYIFSNEAGASVYSVSDIAIEEFPTLDPTIRSAISIGRRVQDPLAELVKIDPKSLGMGQYQHDINQKKLAEELKNAVTDIVNQLGIDLNSASSKLLEHVAGITPSLAKKIVNFRKKIGKFTERKQLLEIEGLGQKTYTQCAGFLRIKNGKNPLESTAIHPEHYKIANEILKNNIYDLDYLSKKFNVGILTLTDIINELKSMGKEDNLPTPIFYNEITDFKELKIGMKLKGKVINITDFGIFVDIGLKESGFIHKKLIDKEIKINDIIDVEVIDIDNDLRYIKLKSRR</sequence>
<dbReference type="InterPro" id="IPR050437">
    <property type="entry name" value="Ribos_protein_bS1-like"/>
</dbReference>
<dbReference type="InterPro" id="IPR041692">
    <property type="entry name" value="HHH_9"/>
</dbReference>
<dbReference type="InterPro" id="IPR023323">
    <property type="entry name" value="Tex-like_dom_sf"/>
</dbReference>
<dbReference type="SUPFAM" id="SSF47781">
    <property type="entry name" value="RuvA domain 2-like"/>
    <property type="match status" value="2"/>
</dbReference>
<dbReference type="PROSITE" id="PS50126">
    <property type="entry name" value="S1"/>
    <property type="match status" value="1"/>
</dbReference>
<gene>
    <name evidence="2" type="ORF">BW47_01500</name>
</gene>
<dbReference type="InterPro" id="IPR012337">
    <property type="entry name" value="RNaseH-like_sf"/>
</dbReference>
<dbReference type="InterPro" id="IPR032639">
    <property type="entry name" value="Tex_YqgF"/>
</dbReference>
<dbReference type="InterPro" id="IPR006641">
    <property type="entry name" value="YqgF/RNaseH-like_dom"/>
</dbReference>
<dbReference type="PANTHER" id="PTHR10724:SF10">
    <property type="entry name" value="S1 RNA-BINDING DOMAIN-CONTAINING PROTEIN 1"/>
    <property type="match status" value="1"/>
</dbReference>
<dbReference type="Gene3D" id="1.10.150.310">
    <property type="entry name" value="Tex RuvX-like domain-like"/>
    <property type="match status" value="1"/>
</dbReference>
<organism evidence="2 3">
    <name type="scientific">Thermosipho melanesiensis</name>
    <dbReference type="NCBI Taxonomy" id="46541"/>
    <lineage>
        <taxon>Bacteria</taxon>
        <taxon>Thermotogati</taxon>
        <taxon>Thermotogota</taxon>
        <taxon>Thermotogae</taxon>
        <taxon>Thermotogales</taxon>
        <taxon>Fervidobacteriaceae</taxon>
        <taxon>Thermosipho</taxon>
    </lineage>
</organism>
<dbReference type="SMART" id="SM00316">
    <property type="entry name" value="S1"/>
    <property type="match status" value="1"/>
</dbReference>
<proteinExistence type="predicted"/>
<dbReference type="SUPFAM" id="SSF53098">
    <property type="entry name" value="Ribonuclease H-like"/>
    <property type="match status" value="1"/>
</dbReference>
<dbReference type="PANTHER" id="PTHR10724">
    <property type="entry name" value="30S RIBOSOMAL PROTEIN S1"/>
    <property type="match status" value="1"/>
</dbReference>
<dbReference type="EMBL" id="CP007389">
    <property type="protein sequence ID" value="APT73345.1"/>
    <property type="molecule type" value="Genomic_DNA"/>
</dbReference>
<name>A0ABM6GCV1_9BACT</name>
<dbReference type="Gene3D" id="1.10.10.650">
    <property type="entry name" value="RuvA domain 2-like"/>
    <property type="match status" value="1"/>
</dbReference>
<evidence type="ECO:0000313" key="2">
    <source>
        <dbReference type="EMBL" id="APT73345.1"/>
    </source>
</evidence>
<dbReference type="SMART" id="SM00732">
    <property type="entry name" value="YqgFc"/>
    <property type="match status" value="1"/>
</dbReference>
<accession>A0ABM6GCV1</accession>
<dbReference type="SUPFAM" id="SSF158832">
    <property type="entry name" value="Tex N-terminal region-like"/>
    <property type="match status" value="1"/>
</dbReference>
<dbReference type="Pfam" id="PF12836">
    <property type="entry name" value="HHH_3"/>
    <property type="match status" value="1"/>
</dbReference>